<dbReference type="Pfam" id="PF12802">
    <property type="entry name" value="MarR_2"/>
    <property type="match status" value="1"/>
</dbReference>
<dbReference type="GeneID" id="94375194"/>
<evidence type="ECO:0000313" key="2">
    <source>
        <dbReference type="EMBL" id="QYC11869.1"/>
    </source>
</evidence>
<dbReference type="PROSITE" id="PS50995">
    <property type="entry name" value="HTH_MARR_2"/>
    <property type="match status" value="1"/>
</dbReference>
<dbReference type="Proteomes" id="UP000824334">
    <property type="component" value="Chromosome"/>
</dbReference>
<evidence type="ECO:0000313" key="3">
    <source>
        <dbReference type="Proteomes" id="UP000824334"/>
    </source>
</evidence>
<dbReference type="InterPro" id="IPR036388">
    <property type="entry name" value="WH-like_DNA-bd_sf"/>
</dbReference>
<feature type="domain" description="HTH marR-type" evidence="1">
    <location>
        <begin position="11"/>
        <end position="143"/>
    </location>
</feature>
<sequence length="150" mass="16485">MNKPLSQWRPETMPALVISRLGKLLMKRMDDSLKSVGVTTAQLPVLVALKNGERLTQKALAEFADVEQPSMAQLLARMERDNLIQREPSPTDGRSSLIALTDHAHGLLEPGRDALRLLDAEICADLTPKEHATLSTLLARVAARIEKTAD</sequence>
<keyword evidence="3" id="KW-1185">Reference proteome</keyword>
<dbReference type="InterPro" id="IPR036390">
    <property type="entry name" value="WH_DNA-bd_sf"/>
</dbReference>
<dbReference type="InterPro" id="IPR000835">
    <property type="entry name" value="HTH_MarR-typ"/>
</dbReference>
<accession>A0ABX8TLH2</accession>
<dbReference type="PANTHER" id="PTHR33164">
    <property type="entry name" value="TRANSCRIPTIONAL REGULATOR, MARR FAMILY"/>
    <property type="match status" value="1"/>
</dbReference>
<dbReference type="InterPro" id="IPR039422">
    <property type="entry name" value="MarR/SlyA-like"/>
</dbReference>
<dbReference type="PRINTS" id="PR00598">
    <property type="entry name" value="HTHMARR"/>
</dbReference>
<name>A0ABX8TLH2_9CAUL</name>
<reference evidence="2 3" key="1">
    <citation type="submission" date="2021-07" db="EMBL/GenBank/DDBJ databases">
        <title>Isolation and characterization of bacteria from a gold mining with a capacity of golden bioaccumulation.</title>
        <authorList>
            <person name="Yang X.J."/>
        </authorList>
    </citation>
    <scope>NUCLEOTIDE SEQUENCE [LARGE SCALE GENOMIC DNA]</scope>
    <source>
        <strain evidence="2 3">Au29</strain>
    </source>
</reference>
<dbReference type="SUPFAM" id="SSF46785">
    <property type="entry name" value="Winged helix' DNA-binding domain"/>
    <property type="match status" value="1"/>
</dbReference>
<dbReference type="Gene3D" id="1.10.10.10">
    <property type="entry name" value="Winged helix-like DNA-binding domain superfamily/Winged helix DNA-binding domain"/>
    <property type="match status" value="1"/>
</dbReference>
<dbReference type="EMBL" id="CP080034">
    <property type="protein sequence ID" value="QYC11869.1"/>
    <property type="molecule type" value="Genomic_DNA"/>
</dbReference>
<organism evidence="2 3">
    <name type="scientific">Brevundimonas nasdae</name>
    <dbReference type="NCBI Taxonomy" id="172043"/>
    <lineage>
        <taxon>Bacteria</taxon>
        <taxon>Pseudomonadati</taxon>
        <taxon>Pseudomonadota</taxon>
        <taxon>Alphaproteobacteria</taxon>
        <taxon>Caulobacterales</taxon>
        <taxon>Caulobacteraceae</taxon>
        <taxon>Brevundimonas</taxon>
    </lineage>
</organism>
<protein>
    <submittedName>
        <fullName evidence="2">MarR family transcriptional regulator</fullName>
    </submittedName>
</protein>
<dbReference type="PANTHER" id="PTHR33164:SF13">
    <property type="entry name" value="4-HYDROXYPHENYLACETATE CATABOLISM PROTEIN"/>
    <property type="match status" value="1"/>
</dbReference>
<evidence type="ECO:0000259" key="1">
    <source>
        <dbReference type="PROSITE" id="PS50995"/>
    </source>
</evidence>
<proteinExistence type="predicted"/>
<dbReference type="SMART" id="SM00347">
    <property type="entry name" value="HTH_MARR"/>
    <property type="match status" value="1"/>
</dbReference>
<gene>
    <name evidence="2" type="ORF">KWG56_07945</name>
</gene>
<dbReference type="RefSeq" id="WP_201100228.1">
    <property type="nucleotide sequence ID" value="NZ_BAAAEE010000022.1"/>
</dbReference>